<keyword evidence="5" id="KW-0143">Chaperone</keyword>
<dbReference type="EMBL" id="DS985244">
    <property type="protein sequence ID" value="EDV25314.1"/>
    <property type="molecule type" value="Genomic_DNA"/>
</dbReference>
<dbReference type="PhylomeDB" id="B3RUD0"/>
<keyword evidence="3" id="KW-0963">Cytoplasm</keyword>
<dbReference type="PANTHER" id="PTHR12425:SF5">
    <property type="entry name" value="SYNEMBRYN"/>
    <property type="match status" value="1"/>
</dbReference>
<name>B3RUD0_TRIAD</name>
<dbReference type="InterPro" id="IPR016024">
    <property type="entry name" value="ARM-type_fold"/>
</dbReference>
<dbReference type="STRING" id="10228.B3RUD0"/>
<evidence type="ECO:0000256" key="5">
    <source>
        <dbReference type="ARBA" id="ARBA00023186"/>
    </source>
</evidence>
<evidence type="ECO:0000256" key="2">
    <source>
        <dbReference type="ARBA" id="ARBA00009049"/>
    </source>
</evidence>
<dbReference type="Gene3D" id="1.25.10.10">
    <property type="entry name" value="Leucine-rich Repeat Variant"/>
    <property type="match status" value="1"/>
</dbReference>
<dbReference type="GO" id="GO:0001965">
    <property type="term" value="F:G-protein alpha-subunit binding"/>
    <property type="evidence" value="ECO:0000318"/>
    <property type="project" value="GO_Central"/>
</dbReference>
<protein>
    <recommendedName>
        <fullName evidence="9">Synembryn-A</fullName>
    </recommendedName>
</protein>
<comment type="subcellular location">
    <subcellularLocation>
        <location evidence="1">Cytoplasm</location>
        <location evidence="1">Cell cortex</location>
    </subcellularLocation>
</comment>
<dbReference type="SUPFAM" id="SSF48371">
    <property type="entry name" value="ARM repeat"/>
    <property type="match status" value="1"/>
</dbReference>
<dbReference type="GO" id="GO:0005737">
    <property type="term" value="C:cytoplasm"/>
    <property type="evidence" value="ECO:0000318"/>
    <property type="project" value="GO_Central"/>
</dbReference>
<dbReference type="InterPro" id="IPR008376">
    <property type="entry name" value="Chaperone_Ric-8_A/B"/>
</dbReference>
<gene>
    <name evidence="7" type="ORF">TRIADDRAFT_63823</name>
</gene>
<dbReference type="InterPro" id="IPR019318">
    <property type="entry name" value="Gua_nucleotide_exch_fac_Ric8"/>
</dbReference>
<dbReference type="RefSeq" id="XP_002111347.1">
    <property type="nucleotide sequence ID" value="XM_002111311.1"/>
</dbReference>
<proteinExistence type="inferred from homology"/>
<evidence type="ECO:0000256" key="6">
    <source>
        <dbReference type="SAM" id="MobiDB-lite"/>
    </source>
</evidence>
<reference evidence="7 8" key="1">
    <citation type="journal article" date="2008" name="Nature">
        <title>The Trichoplax genome and the nature of placozoans.</title>
        <authorList>
            <person name="Srivastava M."/>
            <person name="Begovic E."/>
            <person name="Chapman J."/>
            <person name="Putnam N.H."/>
            <person name="Hellsten U."/>
            <person name="Kawashima T."/>
            <person name="Kuo A."/>
            <person name="Mitros T."/>
            <person name="Salamov A."/>
            <person name="Carpenter M.L."/>
            <person name="Signorovitch A.Y."/>
            <person name="Moreno M.A."/>
            <person name="Kamm K."/>
            <person name="Grimwood J."/>
            <person name="Schmutz J."/>
            <person name="Shapiro H."/>
            <person name="Grigoriev I.V."/>
            <person name="Buss L.W."/>
            <person name="Schierwater B."/>
            <person name="Dellaporta S.L."/>
            <person name="Rokhsar D.S."/>
        </authorList>
    </citation>
    <scope>NUCLEOTIDE SEQUENCE [LARGE SCALE GENOMIC DNA]</scope>
    <source>
        <strain evidence="7 8">Grell-BS-1999</strain>
    </source>
</reference>
<evidence type="ECO:0000313" key="7">
    <source>
        <dbReference type="EMBL" id="EDV25314.1"/>
    </source>
</evidence>
<dbReference type="FunCoup" id="B3RUD0">
    <property type="interactions" value="2587"/>
</dbReference>
<dbReference type="Proteomes" id="UP000009022">
    <property type="component" value="Unassembled WGS sequence"/>
</dbReference>
<dbReference type="KEGG" id="tad:TRIADDRAFT_63823"/>
<dbReference type="CTD" id="6753035"/>
<evidence type="ECO:0008006" key="9">
    <source>
        <dbReference type="Google" id="ProtNLM"/>
    </source>
</evidence>
<dbReference type="OMA" id="CWPDPLV"/>
<dbReference type="HOGENOM" id="CLU_018602_1_0_1"/>
<dbReference type="InParanoid" id="B3RUD0"/>
<organism evidence="7 8">
    <name type="scientific">Trichoplax adhaerens</name>
    <name type="common">Trichoplax reptans</name>
    <dbReference type="NCBI Taxonomy" id="10228"/>
    <lineage>
        <taxon>Eukaryota</taxon>
        <taxon>Metazoa</taxon>
        <taxon>Placozoa</taxon>
        <taxon>Uniplacotomia</taxon>
        <taxon>Trichoplacea</taxon>
        <taxon>Trichoplacidae</taxon>
        <taxon>Trichoplax</taxon>
    </lineage>
</organism>
<evidence type="ECO:0000313" key="8">
    <source>
        <dbReference type="Proteomes" id="UP000009022"/>
    </source>
</evidence>
<dbReference type="OrthoDB" id="5585685at2759"/>
<evidence type="ECO:0000256" key="4">
    <source>
        <dbReference type="ARBA" id="ARBA00022658"/>
    </source>
</evidence>
<dbReference type="GO" id="GO:0007186">
    <property type="term" value="P:G protein-coupled receptor signaling pathway"/>
    <property type="evidence" value="ECO:0000318"/>
    <property type="project" value="GO_Central"/>
</dbReference>
<dbReference type="eggNOG" id="KOG4464">
    <property type="taxonomic scope" value="Eukaryota"/>
</dbReference>
<feature type="region of interest" description="Disordered" evidence="6">
    <location>
        <begin position="126"/>
        <end position="149"/>
    </location>
</feature>
<dbReference type="GO" id="GO:0005938">
    <property type="term" value="C:cell cortex"/>
    <property type="evidence" value="ECO:0007669"/>
    <property type="project" value="UniProtKB-SubCell"/>
</dbReference>
<evidence type="ECO:0000256" key="3">
    <source>
        <dbReference type="ARBA" id="ARBA00022490"/>
    </source>
</evidence>
<keyword evidence="8" id="KW-1185">Reference proteome</keyword>
<dbReference type="GeneID" id="6753035"/>
<dbReference type="PANTHER" id="PTHR12425">
    <property type="entry name" value="SYNEMBRYN"/>
    <property type="match status" value="1"/>
</dbReference>
<dbReference type="PRINTS" id="PR01802">
    <property type="entry name" value="SYNEMBRYN"/>
</dbReference>
<dbReference type="InterPro" id="IPR011989">
    <property type="entry name" value="ARM-like"/>
</dbReference>
<comment type="similarity">
    <text evidence="2">Belongs to the synembryn family.</text>
</comment>
<dbReference type="GO" id="GO:0005085">
    <property type="term" value="F:guanyl-nucleotide exchange factor activity"/>
    <property type="evidence" value="ECO:0000318"/>
    <property type="project" value="GO_Central"/>
</dbReference>
<keyword evidence="4" id="KW-0344">Guanine-nucleotide releasing factor</keyword>
<feature type="compositionally biased region" description="Polar residues" evidence="6">
    <location>
        <begin position="126"/>
        <end position="144"/>
    </location>
</feature>
<evidence type="ECO:0000256" key="1">
    <source>
        <dbReference type="ARBA" id="ARBA00004544"/>
    </source>
</evidence>
<dbReference type="AlphaFoldDB" id="B3RUD0"/>
<accession>B3RUD0</accession>
<dbReference type="Pfam" id="PF10165">
    <property type="entry name" value="Ric8"/>
    <property type="match status" value="1"/>
</dbReference>
<feature type="region of interest" description="Disordered" evidence="6">
    <location>
        <begin position="576"/>
        <end position="605"/>
    </location>
</feature>
<sequence length="605" mass="68628">MESTTDVIQPISTKQKIEKCIQVLKDKNFGDCQALLEDICDKLDKQFTFDQVTGKLYQDLVITLCKELKASNDHNEISLTLRRLMLSTLRIFSRDRSVAMKFSDETVISMLIQQIGYHTVAEDNVNTPLDSNNELDNSGATTSEEPNHAGISDDQIQVIIEAQKCLCNLIYQNASARAAFQARNGLEGICNHVHQHDKFPYAVKLYDLRLLFLLSALPPLQRSTLLEKYQGLKLIINQILRYISEDAGVKNDNPVDHDQQQDVANAYTRSKIPLSDDCMSLVSESLRILFNITLELQNQTCNEEDLKQIAKLVETVRKYIIHILTDLPVVSVLQKDIVNIFVNIPPKLLSELLILPLNGDEDNNEYEIKETVAFCNRNMIVVQGLLDFLHSRLPNVELLSQQSRDSLKPILTLLCSLSRADSYIRKYLKLKVLPPRKDFTKRPEEGNSLESRLIALLTSPWDIKNLVEDFLFVLCKENADRFIKHTGYGNAAGMLLSRGLLAGNQTVETVNYSSDDTDSDTEEYKEQHDKIDPVTGAIKADNQNIFEGMTEEEIEKEAEHLFTLFKKLNDHGIIRPVDRSGQPINLPDPSIFKKTENEDSDQSDS</sequence>